<dbReference type="InterPro" id="IPR011965">
    <property type="entry name" value="PaaX_trns_reg"/>
</dbReference>
<feature type="domain" description="Transcriptional repressor PaaX-like N-terminal" evidence="2">
    <location>
        <begin position="2"/>
        <end position="39"/>
    </location>
</feature>
<feature type="domain" description="Transcriptional repressor PaaX-like C-terminal" evidence="3">
    <location>
        <begin position="128"/>
        <end position="216"/>
    </location>
</feature>
<dbReference type="PIRSF" id="PIRSF020623">
    <property type="entry name" value="PaaX"/>
    <property type="match status" value="1"/>
</dbReference>
<dbReference type="InterPro" id="IPR013225">
    <property type="entry name" value="PaaX_C"/>
</dbReference>
<evidence type="ECO:0008006" key="6">
    <source>
        <dbReference type="Google" id="ProtNLM"/>
    </source>
</evidence>
<organism evidence="4 5">
    <name type="scientific">Pseudorhodoplanes sinuspersici</name>
    <dbReference type="NCBI Taxonomy" id="1235591"/>
    <lineage>
        <taxon>Bacteria</taxon>
        <taxon>Pseudomonadati</taxon>
        <taxon>Pseudomonadota</taxon>
        <taxon>Alphaproteobacteria</taxon>
        <taxon>Hyphomicrobiales</taxon>
        <taxon>Pseudorhodoplanes</taxon>
    </lineage>
</organism>
<dbReference type="InterPro" id="IPR036388">
    <property type="entry name" value="WH-like_DNA-bd_sf"/>
</dbReference>
<reference evidence="4 5" key="1">
    <citation type="submission" date="2017-05" db="EMBL/GenBank/DDBJ databases">
        <title>Full genome sequence of Pseudorhodoplanes sinuspersici.</title>
        <authorList>
            <person name="Dastgheib S.M.M."/>
            <person name="Shavandi M."/>
            <person name="Tirandaz H."/>
        </authorList>
    </citation>
    <scope>NUCLEOTIDE SEQUENCE [LARGE SCALE GENOMIC DNA]</scope>
    <source>
        <strain evidence="4 5">RIPI110</strain>
    </source>
</reference>
<protein>
    <recommendedName>
        <fullName evidence="6">Phenylacetic acid degradation operon negative regulatory protein PaaX</fullName>
    </recommendedName>
</protein>
<dbReference type="EMBL" id="CP021112">
    <property type="protein sequence ID" value="ARQ00646.1"/>
    <property type="molecule type" value="Genomic_DNA"/>
</dbReference>
<dbReference type="PANTHER" id="PTHR30319:SF1">
    <property type="entry name" value="TRANSCRIPTIONAL REPRESSOR PAAX"/>
    <property type="match status" value="1"/>
</dbReference>
<dbReference type="Pfam" id="PF07848">
    <property type="entry name" value="PaaX"/>
    <property type="match status" value="1"/>
</dbReference>
<dbReference type="OrthoDB" id="2270427at2"/>
<dbReference type="GO" id="GO:0006351">
    <property type="term" value="P:DNA-templated transcription"/>
    <property type="evidence" value="ECO:0007669"/>
    <property type="project" value="InterPro"/>
</dbReference>
<dbReference type="KEGG" id="psin:CAK95_17345"/>
<dbReference type="Gene3D" id="1.10.10.10">
    <property type="entry name" value="Winged helix-like DNA-binding domain superfamily/Winged helix DNA-binding domain"/>
    <property type="match status" value="1"/>
</dbReference>
<evidence type="ECO:0000313" key="4">
    <source>
        <dbReference type="EMBL" id="ARQ00646.1"/>
    </source>
</evidence>
<keyword evidence="5" id="KW-1185">Reference proteome</keyword>
<feature type="region of interest" description="Disordered" evidence="1">
    <location>
        <begin position="218"/>
        <end position="239"/>
    </location>
</feature>
<evidence type="ECO:0000256" key="1">
    <source>
        <dbReference type="SAM" id="MobiDB-lite"/>
    </source>
</evidence>
<evidence type="ECO:0000259" key="3">
    <source>
        <dbReference type="Pfam" id="PF08223"/>
    </source>
</evidence>
<dbReference type="STRING" id="1235591.CAK95_17345"/>
<name>A0A1W6ZTN0_9HYPH</name>
<dbReference type="Pfam" id="PF08223">
    <property type="entry name" value="PaaX_C"/>
    <property type="match status" value="1"/>
</dbReference>
<dbReference type="Gene3D" id="1.20.58.1460">
    <property type="match status" value="1"/>
</dbReference>
<dbReference type="AlphaFoldDB" id="A0A1W6ZTN0"/>
<proteinExistence type="predicted"/>
<dbReference type="Proteomes" id="UP000194137">
    <property type="component" value="Chromosome"/>
</dbReference>
<gene>
    <name evidence="4" type="ORF">CAK95_17345</name>
</gene>
<accession>A0A1W6ZTN0</accession>
<dbReference type="PANTHER" id="PTHR30319">
    <property type="entry name" value="PHENYLACETIC ACID REGULATOR-RELATED TRANSCRIPTIONAL REPRESSOR"/>
    <property type="match status" value="1"/>
</dbReference>
<evidence type="ECO:0000259" key="2">
    <source>
        <dbReference type="Pfam" id="PF07848"/>
    </source>
</evidence>
<dbReference type="InterPro" id="IPR012906">
    <property type="entry name" value="PaaX-like_N"/>
</dbReference>
<evidence type="ECO:0000313" key="5">
    <source>
        <dbReference type="Proteomes" id="UP000194137"/>
    </source>
</evidence>
<sequence length="239" mass="25946">MALFGIDAGHVRTAVSRLSSDGWLSSTKRGRASYYRLSHVGEDEFLQATQRIYSSIPVRHGALRVALIGPAVTDAAALRTRLKAAGFAPVSPAIHVGLGSPPSELRAAGLFVLTPEEKDQRDLAGAAWRLDEIAQGYRDFIAQFSPLAVLLDRQALKDDEALVARTLLIHAFRRVVLRDPALPADLLPQDWSGEAARALAGRIYAAVVAPSERFLDAHGQNEEGPLPPPDARFHKRFSS</sequence>